<dbReference type="KEGG" id="hlt:I7X12_00290"/>
<feature type="transmembrane region" description="Helical" evidence="1">
    <location>
        <begin position="273"/>
        <end position="296"/>
    </location>
</feature>
<keyword evidence="1" id="KW-0812">Transmembrane</keyword>
<dbReference type="Pfam" id="PF25927">
    <property type="entry name" value="DUF7972"/>
    <property type="match status" value="1"/>
</dbReference>
<dbReference type="GeneID" id="60586885"/>
<evidence type="ECO:0000313" key="3">
    <source>
        <dbReference type="Proteomes" id="UP000595001"/>
    </source>
</evidence>
<organism evidence="2 3">
    <name type="scientific">Halosimplex litoreum</name>
    <dbReference type="NCBI Taxonomy" id="1198301"/>
    <lineage>
        <taxon>Archaea</taxon>
        <taxon>Methanobacteriati</taxon>
        <taxon>Methanobacteriota</taxon>
        <taxon>Stenosarchaea group</taxon>
        <taxon>Halobacteria</taxon>
        <taxon>Halobacteriales</taxon>
        <taxon>Haloarculaceae</taxon>
        <taxon>Halosimplex</taxon>
    </lineage>
</organism>
<feature type="transmembrane region" description="Helical" evidence="1">
    <location>
        <begin position="23"/>
        <end position="44"/>
    </location>
</feature>
<keyword evidence="3" id="KW-1185">Reference proteome</keyword>
<reference evidence="2 3" key="1">
    <citation type="submission" date="2020-12" db="EMBL/GenBank/DDBJ databases">
        <title>Halosimplex halophilum sp. nov. and Halosimplex salinum sp. nov., two new members of the genus Halosimplex.</title>
        <authorList>
            <person name="Cui H.L."/>
        </authorList>
    </citation>
    <scope>NUCLEOTIDE SEQUENCE [LARGE SCALE GENOMIC DNA]</scope>
    <source>
        <strain evidence="2 3">YGH94</strain>
    </source>
</reference>
<keyword evidence="1" id="KW-0472">Membrane</keyword>
<dbReference type="InterPro" id="IPR058278">
    <property type="entry name" value="DUF7972"/>
</dbReference>
<dbReference type="Proteomes" id="UP000595001">
    <property type="component" value="Chromosome"/>
</dbReference>
<proteinExistence type="predicted"/>
<sequence length="334" mass="35865">MSDGTPASTTRLRRWVLLTGDRVRVAAVTLVTGFLLVGVVGYALERTLAGEPAHDATTVSLVGALLSGNFLLFSIVVSVNSLFVTGSDTPLDRELGRVRSVVEFRRQLESVIDADHVPADPARLVRLLSAEILGLAQSIDDDLHAADLDLRADLDAYLSSLAEETGEMNERLDGATSNVDLVVAMMDYNHDSQINDLRGLRSTHADALPAETDESIGDLLRLLQYFATARAYFRSLYVRREFADLSRNLVFTSVVAVATTASFMHFLEVVPTTHFLVVTVEAIALAPFILVGSYVLRVSAVSRRTGAGGGFVRSDRAGGDIDGISPGDGALGDD</sequence>
<feature type="transmembrane region" description="Helical" evidence="1">
    <location>
        <begin position="249"/>
        <end position="267"/>
    </location>
</feature>
<dbReference type="RefSeq" id="WP_198061900.1">
    <property type="nucleotide sequence ID" value="NZ_CP065856.1"/>
</dbReference>
<evidence type="ECO:0000313" key="2">
    <source>
        <dbReference type="EMBL" id="QPV63107.1"/>
    </source>
</evidence>
<feature type="transmembrane region" description="Helical" evidence="1">
    <location>
        <begin position="64"/>
        <end position="84"/>
    </location>
</feature>
<name>A0A7T3FYT3_9EURY</name>
<dbReference type="AlphaFoldDB" id="A0A7T3FYT3"/>
<dbReference type="EMBL" id="CP065856">
    <property type="protein sequence ID" value="QPV63107.1"/>
    <property type="molecule type" value="Genomic_DNA"/>
</dbReference>
<accession>A0A7T3FYT3</accession>
<dbReference type="OrthoDB" id="202254at2157"/>
<evidence type="ECO:0000256" key="1">
    <source>
        <dbReference type="SAM" id="Phobius"/>
    </source>
</evidence>
<protein>
    <submittedName>
        <fullName evidence="2">Uncharacterized protein</fullName>
    </submittedName>
</protein>
<keyword evidence="1" id="KW-1133">Transmembrane helix</keyword>
<gene>
    <name evidence="2" type="ORF">I7X12_00290</name>
</gene>